<evidence type="ECO:0000313" key="3">
    <source>
        <dbReference type="Proteomes" id="UP001139344"/>
    </source>
</evidence>
<reference evidence="2" key="1">
    <citation type="submission" date="2021-12" db="EMBL/GenBank/DDBJ databases">
        <title>Description of Gramella crocea sp. nov., a new bacterium isolated from activated sludge.</title>
        <authorList>
            <person name="Zhang X."/>
        </authorList>
    </citation>
    <scope>NUCLEOTIDE SEQUENCE</scope>
    <source>
        <strain evidence="2">YB25</strain>
    </source>
</reference>
<comment type="caution">
    <text evidence="2">The sequence shown here is derived from an EMBL/GenBank/DDBJ whole genome shotgun (WGS) entry which is preliminary data.</text>
</comment>
<dbReference type="EMBL" id="JAJSON010000007">
    <property type="protein sequence ID" value="MCG9970419.1"/>
    <property type="molecule type" value="Genomic_DNA"/>
</dbReference>
<accession>A0A9X1UUB2</accession>
<dbReference type="RefSeq" id="WP_240095710.1">
    <property type="nucleotide sequence ID" value="NZ_JAJSON010000007.1"/>
</dbReference>
<protein>
    <submittedName>
        <fullName evidence="2">GNAT family N-acetyltransferase</fullName>
    </submittedName>
</protein>
<evidence type="ECO:0000313" key="2">
    <source>
        <dbReference type="EMBL" id="MCG9970419.1"/>
    </source>
</evidence>
<dbReference type="InterPro" id="IPR000182">
    <property type="entry name" value="GNAT_dom"/>
</dbReference>
<dbReference type="Proteomes" id="UP001139344">
    <property type="component" value="Unassembled WGS sequence"/>
</dbReference>
<keyword evidence="3" id="KW-1185">Reference proteome</keyword>
<dbReference type="GO" id="GO:0016747">
    <property type="term" value="F:acyltransferase activity, transferring groups other than amino-acyl groups"/>
    <property type="evidence" value="ECO:0007669"/>
    <property type="project" value="InterPro"/>
</dbReference>
<dbReference type="Pfam" id="PF13527">
    <property type="entry name" value="Acetyltransf_9"/>
    <property type="match status" value="1"/>
</dbReference>
<gene>
    <name evidence="2" type="ORF">LU635_02125</name>
</gene>
<dbReference type="AlphaFoldDB" id="A0A9X1UUB2"/>
<feature type="domain" description="N-acetyltransferase" evidence="1">
    <location>
        <begin position="1"/>
        <end position="152"/>
    </location>
</feature>
<dbReference type="CDD" id="cd04301">
    <property type="entry name" value="NAT_SF"/>
    <property type="match status" value="1"/>
</dbReference>
<sequence length="315" mass="36344">MIIREASSKDIPEIVKVLKASLGENDLPLSEEIWNFKHDVNPFGTSLVLVAEEDKKIVGVRAFMRWEWKKEKLVYRALRAVDTATHPEYQGRGIFKKLTLKAVEVAKDQGYNFIFNTPNDQSRPGYLKIGWQIAGNVNVALKPSFSSFLSKGNHSGNYEINIHSEESINKLCSNWNDKMEGESRLFTPKSREFLCWRYERNPLQKYEVLATEDFYIASYIKKRRKIREFRVSECIYRKDKVVSSGLNKAIKKLARKLGAHMISFAPDILPLKGLMLKGGYGPILTVRELNLKESEYSRLLEIENWNNSIGDLELF</sequence>
<dbReference type="PROSITE" id="PS51186">
    <property type="entry name" value="GNAT"/>
    <property type="match status" value="1"/>
</dbReference>
<dbReference type="SUPFAM" id="SSF55729">
    <property type="entry name" value="Acyl-CoA N-acyltransferases (Nat)"/>
    <property type="match status" value="1"/>
</dbReference>
<proteinExistence type="predicted"/>
<dbReference type="Gene3D" id="3.40.630.30">
    <property type="match status" value="1"/>
</dbReference>
<evidence type="ECO:0000259" key="1">
    <source>
        <dbReference type="PROSITE" id="PS51186"/>
    </source>
</evidence>
<name>A0A9X1UUB2_9FLAO</name>
<organism evidence="2 3">
    <name type="scientific">Christiangramia crocea</name>
    <dbReference type="NCBI Taxonomy" id="2904124"/>
    <lineage>
        <taxon>Bacteria</taxon>
        <taxon>Pseudomonadati</taxon>
        <taxon>Bacteroidota</taxon>
        <taxon>Flavobacteriia</taxon>
        <taxon>Flavobacteriales</taxon>
        <taxon>Flavobacteriaceae</taxon>
        <taxon>Christiangramia</taxon>
    </lineage>
</organism>
<dbReference type="InterPro" id="IPR016181">
    <property type="entry name" value="Acyl_CoA_acyltransferase"/>
</dbReference>